<keyword evidence="3" id="KW-1185">Reference proteome</keyword>
<name>A0ABT9SE44_9BURK</name>
<keyword evidence="1" id="KW-0472">Membrane</keyword>
<evidence type="ECO:0000313" key="2">
    <source>
        <dbReference type="EMBL" id="MDP9902634.1"/>
    </source>
</evidence>
<accession>A0ABT9SE44</accession>
<dbReference type="Proteomes" id="UP001226867">
    <property type="component" value="Unassembled WGS sequence"/>
</dbReference>
<protein>
    <recommendedName>
        <fullName evidence="4">Transmembrane protein</fullName>
    </recommendedName>
</protein>
<gene>
    <name evidence="2" type="ORF">J2W36_004911</name>
</gene>
<keyword evidence="1" id="KW-0812">Transmembrane</keyword>
<proteinExistence type="predicted"/>
<evidence type="ECO:0000256" key="1">
    <source>
        <dbReference type="SAM" id="Phobius"/>
    </source>
</evidence>
<dbReference type="EMBL" id="JAUSRO010000020">
    <property type="protein sequence ID" value="MDP9902634.1"/>
    <property type="molecule type" value="Genomic_DNA"/>
</dbReference>
<feature type="transmembrane region" description="Helical" evidence="1">
    <location>
        <begin position="47"/>
        <end position="68"/>
    </location>
</feature>
<dbReference type="RefSeq" id="WP_307692370.1">
    <property type="nucleotide sequence ID" value="NZ_JAUSRO010000020.1"/>
</dbReference>
<sequence>MRRPPLTRAEIEHLSDVRYKIAQEVVKVNQRRRRRERREWWRARLKPVTDCIVVWLAVLVFVVLWSYAPTIDDGAEVVAADAQDYREAAHAAASPEVAP</sequence>
<comment type="caution">
    <text evidence="2">The sequence shown here is derived from an EMBL/GenBank/DDBJ whole genome shotgun (WGS) entry which is preliminary data.</text>
</comment>
<evidence type="ECO:0000313" key="3">
    <source>
        <dbReference type="Proteomes" id="UP001226867"/>
    </source>
</evidence>
<keyword evidence="1" id="KW-1133">Transmembrane helix</keyword>
<evidence type="ECO:0008006" key="4">
    <source>
        <dbReference type="Google" id="ProtNLM"/>
    </source>
</evidence>
<organism evidence="2 3">
    <name type="scientific">Variovorax ginsengisoli</name>
    <dbReference type="NCBI Taxonomy" id="363844"/>
    <lineage>
        <taxon>Bacteria</taxon>
        <taxon>Pseudomonadati</taxon>
        <taxon>Pseudomonadota</taxon>
        <taxon>Betaproteobacteria</taxon>
        <taxon>Burkholderiales</taxon>
        <taxon>Comamonadaceae</taxon>
        <taxon>Variovorax</taxon>
    </lineage>
</organism>
<reference evidence="2 3" key="1">
    <citation type="submission" date="2023-07" db="EMBL/GenBank/DDBJ databases">
        <title>Sorghum-associated microbial communities from plants grown in Nebraska, USA.</title>
        <authorList>
            <person name="Schachtman D."/>
        </authorList>
    </citation>
    <scope>NUCLEOTIDE SEQUENCE [LARGE SCALE GENOMIC DNA]</scope>
    <source>
        <strain evidence="2 3">DS1607</strain>
    </source>
</reference>